<dbReference type="PANTHER" id="PTHR30518:SF2">
    <property type="entry name" value="ENDOLYTIC MUREIN TRANSGLYCOSYLASE"/>
    <property type="match status" value="1"/>
</dbReference>
<sequence>MNVLKRFAKRCVALALCACCLGGAVVANVPVTAQAAVSVSASTPVIRLDTASCELNTTAQKYYLAVTVTPDRGTPPDAVSSNPDVAVGKYVKKAGGRYLYEISGLKDGLATIYLRYANVENMMSVKVGDETGTIDVRIPEGSTLRETAQALERAGVCSMKDVFDAANSNAFDSYSFIASIPNADSRYYKLEGYLYPDTYNFWKGQNVQSVLKTMLNNYQTKTANINWQNTAGLTKEQVMTLASIVQRESTATDRANVASVFVNRLKSGNTVNVYRLQADSTMYYPYRAQGNVPSQLPGFQSTYNTYNITGLPAGPICSPSVESIQAALNPASTNYYYFCHSAAGNSYFAETLEQHNANLVAAGLRSAT</sequence>
<feature type="chain" id="PRO_5047174532" description="Endolytic murein transglycosylase" evidence="8">
    <location>
        <begin position="36"/>
        <end position="368"/>
    </location>
</feature>
<comment type="catalytic activity">
    <reaction evidence="7">
        <text>a peptidoglycan chain = a peptidoglycan chain with N-acetyl-1,6-anhydromuramyl-[peptide] at the reducing end + a peptidoglycan chain with N-acetylglucosamine at the non-reducing end.</text>
        <dbReference type="EC" id="4.2.2.29"/>
    </reaction>
</comment>
<dbReference type="PANTHER" id="PTHR30518">
    <property type="entry name" value="ENDOLYTIC MUREIN TRANSGLYCOSYLASE"/>
    <property type="match status" value="1"/>
</dbReference>
<dbReference type="InterPro" id="IPR003770">
    <property type="entry name" value="MLTG-like"/>
</dbReference>
<keyword evidence="1 7" id="KW-1003">Cell membrane</keyword>
<accession>A0ABS9MGM1</accession>
<dbReference type="Pfam" id="PF02618">
    <property type="entry name" value="YceG"/>
    <property type="match status" value="1"/>
</dbReference>
<evidence type="ECO:0000256" key="5">
    <source>
        <dbReference type="ARBA" id="ARBA00023239"/>
    </source>
</evidence>
<organism evidence="9 10">
    <name type="scientific">Anaeromassilibacillus senegalensis</name>
    <dbReference type="NCBI Taxonomy" id="1673717"/>
    <lineage>
        <taxon>Bacteria</taxon>
        <taxon>Bacillati</taxon>
        <taxon>Bacillota</taxon>
        <taxon>Clostridia</taxon>
        <taxon>Eubacteriales</taxon>
        <taxon>Acutalibacteraceae</taxon>
        <taxon>Anaeromassilibacillus</taxon>
    </lineage>
</organism>
<comment type="function">
    <text evidence="7">Functions as a peptidoglycan terminase that cleaves nascent peptidoglycan strands endolytically to terminate their elongation.</text>
</comment>
<keyword evidence="2 7" id="KW-0812">Transmembrane</keyword>
<name>A0ABS9MGM1_9FIRM</name>
<evidence type="ECO:0000256" key="4">
    <source>
        <dbReference type="ARBA" id="ARBA00023136"/>
    </source>
</evidence>
<dbReference type="HAMAP" id="MF_02065">
    <property type="entry name" value="MltG"/>
    <property type="match status" value="1"/>
</dbReference>
<evidence type="ECO:0000256" key="2">
    <source>
        <dbReference type="ARBA" id="ARBA00022692"/>
    </source>
</evidence>
<evidence type="ECO:0000256" key="1">
    <source>
        <dbReference type="ARBA" id="ARBA00022475"/>
    </source>
</evidence>
<evidence type="ECO:0000256" key="3">
    <source>
        <dbReference type="ARBA" id="ARBA00022989"/>
    </source>
</evidence>
<evidence type="ECO:0000313" key="9">
    <source>
        <dbReference type="EMBL" id="MCG4609955.1"/>
    </source>
</evidence>
<keyword evidence="4 7" id="KW-0472">Membrane</keyword>
<feature type="site" description="Important for catalytic activity" evidence="7">
    <location>
        <position position="248"/>
    </location>
</feature>
<proteinExistence type="inferred from homology"/>
<reference evidence="9 10" key="1">
    <citation type="submission" date="2022-01" db="EMBL/GenBank/DDBJ databases">
        <title>Collection of gut derived symbiotic bacterial strains cultured from healthy donors.</title>
        <authorList>
            <person name="Lin H."/>
            <person name="Kohout C."/>
            <person name="Waligurski E."/>
            <person name="Pamer E.G."/>
        </authorList>
    </citation>
    <scope>NUCLEOTIDE SEQUENCE [LARGE SCALE GENOMIC DNA]</scope>
    <source>
        <strain evidence="9 10">DFI.7.58</strain>
    </source>
</reference>
<dbReference type="EMBL" id="JAKNHQ010000003">
    <property type="protein sequence ID" value="MCG4609955.1"/>
    <property type="molecule type" value="Genomic_DNA"/>
</dbReference>
<keyword evidence="3 7" id="KW-1133">Transmembrane helix</keyword>
<comment type="caution">
    <text evidence="9">The sequence shown here is derived from an EMBL/GenBank/DDBJ whole genome shotgun (WGS) entry which is preliminary data.</text>
</comment>
<protein>
    <recommendedName>
        <fullName evidence="7">Endolytic murein transglycosylase</fullName>
        <ecNumber evidence="7">4.2.2.29</ecNumber>
    </recommendedName>
    <alternativeName>
        <fullName evidence="7">Peptidoglycan lytic transglycosylase</fullName>
    </alternativeName>
    <alternativeName>
        <fullName evidence="7">Peptidoglycan polymerization terminase</fullName>
    </alternativeName>
</protein>
<evidence type="ECO:0000313" key="10">
    <source>
        <dbReference type="Proteomes" id="UP001298681"/>
    </source>
</evidence>
<evidence type="ECO:0000256" key="7">
    <source>
        <dbReference type="HAMAP-Rule" id="MF_02065"/>
    </source>
</evidence>
<dbReference type="NCBIfam" id="TIGR00247">
    <property type="entry name" value="endolytic transglycosylase MltG"/>
    <property type="match status" value="1"/>
</dbReference>
<dbReference type="Proteomes" id="UP001298681">
    <property type="component" value="Unassembled WGS sequence"/>
</dbReference>
<keyword evidence="5 7" id="KW-0456">Lyase</keyword>
<dbReference type="EC" id="4.2.2.29" evidence="7"/>
<dbReference type="RefSeq" id="WP_087230894.1">
    <property type="nucleotide sequence ID" value="NZ_JAKNHQ010000003.1"/>
</dbReference>
<feature type="signal peptide" evidence="8">
    <location>
        <begin position="1"/>
        <end position="35"/>
    </location>
</feature>
<evidence type="ECO:0000256" key="6">
    <source>
        <dbReference type="ARBA" id="ARBA00023316"/>
    </source>
</evidence>
<gene>
    <name evidence="7 9" type="primary">mltG</name>
    <name evidence="9" type="ORF">L0P57_03250</name>
</gene>
<comment type="similarity">
    <text evidence="7">Belongs to the transglycosylase MltG family.</text>
</comment>
<evidence type="ECO:0000256" key="8">
    <source>
        <dbReference type="SAM" id="SignalP"/>
    </source>
</evidence>
<keyword evidence="10" id="KW-1185">Reference proteome</keyword>
<keyword evidence="8" id="KW-0732">Signal</keyword>
<keyword evidence="6 7" id="KW-0961">Cell wall biogenesis/degradation</keyword>
<dbReference type="Gene3D" id="3.30.1490.480">
    <property type="entry name" value="Endolytic murein transglycosylase"/>
    <property type="match status" value="1"/>
</dbReference>